<feature type="transmembrane region" description="Helical" evidence="1">
    <location>
        <begin position="6"/>
        <end position="27"/>
    </location>
</feature>
<keyword evidence="1" id="KW-0812">Transmembrane</keyword>
<dbReference type="AlphaFoldDB" id="A0A9D1J2Q2"/>
<name>A0A9D1J2Q2_9FIRM</name>
<proteinExistence type="predicted"/>
<accession>A0A9D1J2Q2</accession>
<keyword evidence="1" id="KW-1133">Transmembrane helix</keyword>
<organism evidence="2 3">
    <name type="scientific">Candidatus Onthousia excrementipullorum</name>
    <dbReference type="NCBI Taxonomy" id="2840884"/>
    <lineage>
        <taxon>Bacteria</taxon>
        <taxon>Bacillati</taxon>
        <taxon>Bacillota</taxon>
        <taxon>Bacilli</taxon>
        <taxon>Candidatus Onthousia</taxon>
    </lineage>
</organism>
<evidence type="ECO:0000313" key="3">
    <source>
        <dbReference type="Proteomes" id="UP000824232"/>
    </source>
</evidence>
<gene>
    <name evidence="2" type="ORF">IAB38_00430</name>
</gene>
<comment type="caution">
    <text evidence="2">The sequence shown here is derived from an EMBL/GenBank/DDBJ whole genome shotgun (WGS) entry which is preliminary data.</text>
</comment>
<evidence type="ECO:0000313" key="2">
    <source>
        <dbReference type="EMBL" id="HIR58495.1"/>
    </source>
</evidence>
<reference evidence="2" key="2">
    <citation type="journal article" date="2021" name="PeerJ">
        <title>Extensive microbial diversity within the chicken gut microbiome revealed by metagenomics and culture.</title>
        <authorList>
            <person name="Gilroy R."/>
            <person name="Ravi A."/>
            <person name="Getino M."/>
            <person name="Pursley I."/>
            <person name="Horton D.L."/>
            <person name="Alikhan N.F."/>
            <person name="Baker D."/>
            <person name="Gharbi K."/>
            <person name="Hall N."/>
            <person name="Watson M."/>
            <person name="Adriaenssens E.M."/>
            <person name="Foster-Nyarko E."/>
            <person name="Jarju S."/>
            <person name="Secka A."/>
            <person name="Antonio M."/>
            <person name="Oren A."/>
            <person name="Chaudhuri R.R."/>
            <person name="La Ragione R."/>
            <person name="Hildebrand F."/>
            <person name="Pallen M.J."/>
        </authorList>
    </citation>
    <scope>NUCLEOTIDE SEQUENCE</scope>
    <source>
        <strain evidence="2">CHK184-20233</strain>
    </source>
</reference>
<dbReference type="Proteomes" id="UP000824232">
    <property type="component" value="Unassembled WGS sequence"/>
</dbReference>
<reference evidence="2" key="1">
    <citation type="submission" date="2020-10" db="EMBL/GenBank/DDBJ databases">
        <authorList>
            <person name="Gilroy R."/>
        </authorList>
    </citation>
    <scope>NUCLEOTIDE SEQUENCE</scope>
    <source>
        <strain evidence="2">CHK184-20233</strain>
    </source>
</reference>
<evidence type="ECO:0000256" key="1">
    <source>
        <dbReference type="SAM" id="Phobius"/>
    </source>
</evidence>
<keyword evidence="1" id="KW-0472">Membrane</keyword>
<dbReference type="EMBL" id="DVHC01000006">
    <property type="protein sequence ID" value="HIR58495.1"/>
    <property type="molecule type" value="Genomic_DNA"/>
</dbReference>
<protein>
    <submittedName>
        <fullName evidence="2">Uncharacterized protein</fullName>
    </submittedName>
</protein>
<sequence>MRDAIGQVFTLQIILAFVLLINGYMAYSVNYTRAFRVKNRIVDIIEQYEGPYNDEAIAKINSYIDQMTYEVPPRLVQDFLNDYGSNANESSCQNGWCYVAHEVSIDEADGERKGRYYSVVTFVNINIPVINNIVGLGDFLRVVGETRTIYYE</sequence>